<dbReference type="Pfam" id="PF07275">
    <property type="entry name" value="ArdA"/>
    <property type="match status" value="1"/>
</dbReference>
<name>A0A0M6WNG0_9FIRM</name>
<dbReference type="Proteomes" id="UP000049979">
    <property type="component" value="Unassembled WGS sequence"/>
</dbReference>
<reference evidence="2" key="1">
    <citation type="submission" date="2015-05" db="EMBL/GenBank/DDBJ databases">
        <authorList>
            <consortium name="Pathogen Informatics"/>
        </authorList>
    </citation>
    <scope>NUCLEOTIDE SEQUENCE [LARGE SCALE GENOMIC DNA]</scope>
    <source>
        <strain evidence="2">M72</strain>
    </source>
</reference>
<evidence type="ECO:0000313" key="1">
    <source>
        <dbReference type="EMBL" id="CRL38805.1"/>
    </source>
</evidence>
<dbReference type="Gene3D" id="1.10.10.1190">
    <property type="entry name" value="Antirestriction protein ArdA, domain 3"/>
    <property type="match status" value="1"/>
</dbReference>
<gene>
    <name evidence="1" type="ORF">M72_07791</name>
</gene>
<dbReference type="RefSeq" id="WP_055060387.1">
    <property type="nucleotide sequence ID" value="NZ_CP173697.1"/>
</dbReference>
<evidence type="ECO:0008006" key="3">
    <source>
        <dbReference type="Google" id="ProtNLM"/>
    </source>
</evidence>
<dbReference type="EMBL" id="CVRR01000019">
    <property type="protein sequence ID" value="CRL38805.1"/>
    <property type="molecule type" value="Genomic_DNA"/>
</dbReference>
<sequence>MEECSVLIETTKSAEDKTSRWFDLPIDYELFRDLLGVEADSKDYQITDMKLPFAGDIVRTTSVRRLNKLYFAYTDLSPEVQQAYKELIPYCGGVEDLLQESEEFLFYPECHNIMDVARYRLEHNIEFSALSEKGKKYFNLEAYAHELEEKGRYALCNNGMFKL</sequence>
<evidence type="ECO:0000313" key="2">
    <source>
        <dbReference type="Proteomes" id="UP000049979"/>
    </source>
</evidence>
<dbReference type="AlphaFoldDB" id="A0A0M6WNG0"/>
<dbReference type="InterPro" id="IPR041893">
    <property type="entry name" value="ArdA_dom3"/>
</dbReference>
<accession>A0A0M6WNG0</accession>
<keyword evidence="2" id="KW-1185">Reference proteome</keyword>
<organism evidence="1 2">
    <name type="scientific">Roseburia faecis</name>
    <dbReference type="NCBI Taxonomy" id="301302"/>
    <lineage>
        <taxon>Bacteria</taxon>
        <taxon>Bacillati</taxon>
        <taxon>Bacillota</taxon>
        <taxon>Clostridia</taxon>
        <taxon>Lachnospirales</taxon>
        <taxon>Lachnospiraceae</taxon>
        <taxon>Roseburia</taxon>
    </lineage>
</organism>
<protein>
    <recommendedName>
        <fullName evidence="3">Antirestriction protein (ArdA)</fullName>
    </recommendedName>
</protein>
<proteinExistence type="predicted"/>
<dbReference type="GeneID" id="97330566"/>
<dbReference type="InterPro" id="IPR009899">
    <property type="entry name" value="ArdA"/>
</dbReference>
<dbReference type="OrthoDB" id="944647at2"/>